<evidence type="ECO:0000256" key="1">
    <source>
        <dbReference type="SAM" id="MobiDB-lite"/>
    </source>
</evidence>
<proteinExistence type="predicted"/>
<keyword evidence="3" id="KW-1185">Reference proteome</keyword>
<reference evidence="2 3" key="1">
    <citation type="submission" date="2021-01" db="EMBL/GenBank/DDBJ databases">
        <title>Whole genome shotgun sequence of Verrucosispora qiuiae NBRC 106684.</title>
        <authorList>
            <person name="Komaki H."/>
            <person name="Tamura T."/>
        </authorList>
    </citation>
    <scope>NUCLEOTIDE SEQUENCE [LARGE SCALE GENOMIC DNA]</scope>
    <source>
        <strain evidence="2 3">NBRC 106684</strain>
    </source>
</reference>
<gene>
    <name evidence="2" type="ORF">Vqi01_44390</name>
</gene>
<dbReference type="Proteomes" id="UP000653076">
    <property type="component" value="Unassembled WGS sequence"/>
</dbReference>
<dbReference type="EMBL" id="BOPC01000065">
    <property type="protein sequence ID" value="GIJ29277.1"/>
    <property type="molecule type" value="Genomic_DNA"/>
</dbReference>
<name>A0ABQ4JID0_9ACTN</name>
<evidence type="ECO:0000313" key="3">
    <source>
        <dbReference type="Proteomes" id="UP000653076"/>
    </source>
</evidence>
<feature type="region of interest" description="Disordered" evidence="1">
    <location>
        <begin position="1"/>
        <end position="30"/>
    </location>
</feature>
<organism evidence="2 3">
    <name type="scientific">Micromonospora qiuiae</name>
    <dbReference type="NCBI Taxonomy" id="502268"/>
    <lineage>
        <taxon>Bacteria</taxon>
        <taxon>Bacillati</taxon>
        <taxon>Actinomycetota</taxon>
        <taxon>Actinomycetes</taxon>
        <taxon>Micromonosporales</taxon>
        <taxon>Micromonosporaceae</taxon>
        <taxon>Micromonospora</taxon>
    </lineage>
</organism>
<sequence length="505" mass="52966">MKPGPLPDLGTPDDAARPPGPGPFPHLLGVGRTGPDEPLAVVAVGPAGAGRVGVLAAVLELDDEILSVPAGSWLVVRDAAVATRVAYVPGYRTPYSYRADLPSVGPALARPPRRVELSLPQPLLRHFALVDTPDNGLLGRSGAGVLLDAVGRAGALLFVIAADQSFSGDELNLLAEVAGTAVRVFFAVTPAADGWAVPESAAAAQGSGKSGDPAVDPAGVIVSAHRAALLAAVPGLADARWFPIADGKAGELRQALVDWACDEGLRRASSEPPELPGARGRVPVLAEPGEWSERLDRQIRAAGRRIRQHLALELADLHLRVVQEILFGVGCAGLPQMLDRELEALSLLATAQCDHSVRAIIDDVAGQLFGTPLSEGVRRRINEAVSWSLTHHTAGPELDRLLLVTSGADVTGMTGGAALDALSGYPASARTEVLPPVAVALSGGCWQHWRTPGRNDTNDARAWVQRVLREIDLELSREVARRFEVVRLSLGTVLSDAAERGTLRA</sequence>
<evidence type="ECO:0000313" key="2">
    <source>
        <dbReference type="EMBL" id="GIJ29277.1"/>
    </source>
</evidence>
<protein>
    <recommendedName>
        <fullName evidence="4">Dynamin family protein</fullName>
    </recommendedName>
</protein>
<accession>A0ABQ4JID0</accession>
<dbReference type="RefSeq" id="WP_204036750.1">
    <property type="nucleotide sequence ID" value="NZ_BOPC01000065.1"/>
</dbReference>
<comment type="caution">
    <text evidence="2">The sequence shown here is derived from an EMBL/GenBank/DDBJ whole genome shotgun (WGS) entry which is preliminary data.</text>
</comment>
<evidence type="ECO:0008006" key="4">
    <source>
        <dbReference type="Google" id="ProtNLM"/>
    </source>
</evidence>